<evidence type="ECO:0000313" key="1">
    <source>
        <dbReference type="EMBL" id="KAB5512325.1"/>
    </source>
</evidence>
<dbReference type="EMBL" id="VDCV01000019">
    <property type="protein sequence ID" value="KAB5512325.1"/>
    <property type="molecule type" value="Genomic_DNA"/>
</dbReference>
<dbReference type="Proteomes" id="UP000326939">
    <property type="component" value="Chromosome 19"/>
</dbReference>
<keyword evidence="2" id="KW-1185">Reference proteome</keyword>
<gene>
    <name evidence="1" type="ORF">DKX38_029353</name>
</gene>
<organism evidence="1 2">
    <name type="scientific">Salix brachista</name>
    <dbReference type="NCBI Taxonomy" id="2182728"/>
    <lineage>
        <taxon>Eukaryota</taxon>
        <taxon>Viridiplantae</taxon>
        <taxon>Streptophyta</taxon>
        <taxon>Embryophyta</taxon>
        <taxon>Tracheophyta</taxon>
        <taxon>Spermatophyta</taxon>
        <taxon>Magnoliopsida</taxon>
        <taxon>eudicotyledons</taxon>
        <taxon>Gunneridae</taxon>
        <taxon>Pentapetalae</taxon>
        <taxon>rosids</taxon>
        <taxon>fabids</taxon>
        <taxon>Malpighiales</taxon>
        <taxon>Salicaceae</taxon>
        <taxon>Saliceae</taxon>
        <taxon>Salix</taxon>
    </lineage>
</organism>
<evidence type="ECO:0000313" key="2">
    <source>
        <dbReference type="Proteomes" id="UP000326939"/>
    </source>
</evidence>
<accession>A0A5N5J3T1</accession>
<protein>
    <submittedName>
        <fullName evidence="1">Uncharacterized protein</fullName>
    </submittedName>
</protein>
<proteinExistence type="predicted"/>
<name>A0A5N5J3T1_9ROSI</name>
<comment type="caution">
    <text evidence="1">The sequence shown here is derived from an EMBL/GenBank/DDBJ whole genome shotgun (WGS) entry which is preliminary data.</text>
</comment>
<reference evidence="2" key="1">
    <citation type="journal article" date="2019" name="Gigascience">
        <title>De novo genome assembly of the endangered Acer yangbiense, a plant species with extremely small populations endemic to Yunnan Province, China.</title>
        <authorList>
            <person name="Yang J."/>
            <person name="Wariss H.M."/>
            <person name="Tao L."/>
            <person name="Zhang R."/>
            <person name="Yun Q."/>
            <person name="Hollingsworth P."/>
            <person name="Dao Z."/>
            <person name="Luo G."/>
            <person name="Guo H."/>
            <person name="Ma Y."/>
            <person name="Sun W."/>
        </authorList>
    </citation>
    <scope>NUCLEOTIDE SEQUENCE [LARGE SCALE GENOMIC DNA]</scope>
    <source>
        <strain evidence="2">cv. br00</strain>
    </source>
</reference>
<dbReference type="AlphaFoldDB" id="A0A5N5J3T1"/>
<sequence length="136" mass="15231">MRRVPFSIADMDSTGTGDCTNQDKCFWRDLILPYVPNVNLCDTKCISQSEPKRSTLLYFRGRLKRNVDGRILAKLVAKLNGVEGLFIKEGATEEGGKATSQIGKHKYMRKTTSQTCSNTLVLHCFLGYLSQSNFSV</sequence>